<dbReference type="AlphaFoldDB" id="A0A1W6MVC8"/>
<feature type="transmembrane region" description="Helical" evidence="2">
    <location>
        <begin position="143"/>
        <end position="168"/>
    </location>
</feature>
<evidence type="ECO:0000256" key="2">
    <source>
        <dbReference type="SAM" id="Phobius"/>
    </source>
</evidence>
<organism evidence="3 4">
    <name type="scientific">Methylocystis bryophila</name>
    <dbReference type="NCBI Taxonomy" id="655015"/>
    <lineage>
        <taxon>Bacteria</taxon>
        <taxon>Pseudomonadati</taxon>
        <taxon>Pseudomonadota</taxon>
        <taxon>Alphaproteobacteria</taxon>
        <taxon>Hyphomicrobiales</taxon>
        <taxon>Methylocystaceae</taxon>
        <taxon>Methylocystis</taxon>
    </lineage>
</organism>
<protein>
    <recommendedName>
        <fullName evidence="5">Alpha/beta hydrolase</fullName>
    </recommendedName>
</protein>
<dbReference type="KEGG" id="mbry:B1812_11260"/>
<dbReference type="OrthoDB" id="475586at2"/>
<keyword evidence="2" id="KW-0472">Membrane</keyword>
<evidence type="ECO:0000313" key="4">
    <source>
        <dbReference type="Proteomes" id="UP000193978"/>
    </source>
</evidence>
<keyword evidence="4" id="KW-1185">Reference proteome</keyword>
<sequence length="640" mass="70459">MLRLEKDVDVAKIRDAPDFRIYANSTFIPKVTFYFIESTAPDNVEQRANVDDTAPDGLARVDTDKAIRDIAETLTPTGAPETEADLVVMVHGFNTPRPNARNFFAAAVAALKKDQGAIFSQDPLRPVVCIGYRWPSEAMFGGVLWSSLCAMPLFPRGVFLFSVAALAARAMGWVPGLTEVLTPVAVALLAAIVVLALLRAIVYFRDIYRATNYGVPDLVEVIRQIDLEVSTRVDAEAAEARKKRKRIALSFIGHSMGGRVVTNAIRVLSDVFDQGVITTTLSGARRPEFAAESSGGGGDHSEESEETPDDTPAVSSKIGHVFTLMRFLLASPDIPAETLLADRANFLRSSLERFREAYLFSSEGDEVLRMISTTANYFSFPTGDRTYGYRLGNAEILSSGFGEVKVGRRLLKTLRTGSKKLGELADATRRGNAAAAPRKRWDPAAVAKIFSYFDCTDYVDGEPPKGLLTRARNFKAESSNAGISYLEHLKLLWRYAWPFVPKEERINVHGGYFEGEVSQRLMYRLACLGFTHATKAPAYPSRGDMLNECAEHGIRVILSKRLDSEASQKEREPMDTPEIMNDRAIAEAVQKICEIGVSWRDLCGPRGITETDEDIVIGGIRIPKRRLDGLGSRPPGPIDP</sequence>
<dbReference type="EMBL" id="CP019948">
    <property type="protein sequence ID" value="ARN81551.1"/>
    <property type="molecule type" value="Genomic_DNA"/>
</dbReference>
<accession>A0A1W6MVC8</accession>
<gene>
    <name evidence="3" type="ORF">B1812_11260</name>
</gene>
<dbReference type="Proteomes" id="UP000193978">
    <property type="component" value="Chromosome"/>
</dbReference>
<feature type="transmembrane region" description="Helical" evidence="2">
    <location>
        <begin position="180"/>
        <end position="202"/>
    </location>
</feature>
<keyword evidence="2" id="KW-0812">Transmembrane</keyword>
<proteinExistence type="predicted"/>
<name>A0A1W6MVC8_9HYPH</name>
<feature type="region of interest" description="Disordered" evidence="1">
    <location>
        <begin position="288"/>
        <end position="314"/>
    </location>
</feature>
<evidence type="ECO:0000256" key="1">
    <source>
        <dbReference type="SAM" id="MobiDB-lite"/>
    </source>
</evidence>
<evidence type="ECO:0000313" key="3">
    <source>
        <dbReference type="EMBL" id="ARN81551.1"/>
    </source>
</evidence>
<reference evidence="3 4" key="1">
    <citation type="submission" date="2017-02" db="EMBL/GenBank/DDBJ databases">
        <authorList>
            <person name="Peterson S.W."/>
        </authorList>
    </citation>
    <scope>NUCLEOTIDE SEQUENCE [LARGE SCALE GENOMIC DNA]</scope>
    <source>
        <strain evidence="3 4">S285</strain>
    </source>
</reference>
<keyword evidence="2" id="KW-1133">Transmembrane helix</keyword>
<dbReference type="RefSeq" id="WP_085771668.1">
    <property type="nucleotide sequence ID" value="NZ_AP027149.1"/>
</dbReference>
<evidence type="ECO:0008006" key="5">
    <source>
        <dbReference type="Google" id="ProtNLM"/>
    </source>
</evidence>